<dbReference type="PANTHER" id="PTHR46345:SF8">
    <property type="entry name" value="FORMIN 3, ISOFORM B"/>
    <property type="match status" value="1"/>
</dbReference>
<feature type="compositionally biased region" description="Polar residues" evidence="1">
    <location>
        <begin position="400"/>
        <end position="424"/>
    </location>
</feature>
<feature type="compositionally biased region" description="Polar residues" evidence="1">
    <location>
        <begin position="438"/>
        <end position="453"/>
    </location>
</feature>
<comment type="caution">
    <text evidence="2">The sequence shown here is derived from an EMBL/GenBank/DDBJ whole genome shotgun (WGS) entry which is preliminary data.</text>
</comment>
<feature type="compositionally biased region" description="Basic and acidic residues" evidence="1">
    <location>
        <begin position="475"/>
        <end position="490"/>
    </location>
</feature>
<protein>
    <recommendedName>
        <fullName evidence="4">FH2 domain-containing protein</fullName>
    </recommendedName>
</protein>
<sequence length="516" mass="56244">MRRDIATLRTAAKGLTRNTCAHLRLSQSSRRISMETLDADLKSLRSRMISLEENAAASCLGAVLECWRQLQEEGGELIDFFCEDQETFRLDDCFSIFNTFCCRFTAAIKENQEREVKEAKEAAHRRRLQELEEHKRHSWAGGEQVGGALGSRCSSERDVSAALPRQDRAALLVELLTTKPRPRGCSGRRSRIFPSSSPSNATGCQQDPLLGTTPPAHKLPPHRGPETPSDPPSASCLLQSHDISLANQVDATSDINQQSDHHNNAGAERGDSEALSDRQVQSDSGPEKTGTREVDPDLKERGNPERFEDLVPARLSVVVEKCTLVPRLKVFDGVLHTSSVRGHHQGDVDLEDDPLDPEKGQRSSPPQEGEEGEGKVNVWCVTGVCEAAGELSDSIHVGTKKNQPSSNNQGDPTSSSVPANHSPSAPQPANEKPAPLPISSQPAPVLNHLSSSRWRPVDWVSTGADPEEAVVPTNQRKETVGDQSTNDRSRTKTSCPLTNERTGASVQTVQQEPSSL</sequence>
<feature type="compositionally biased region" description="Polar residues" evidence="1">
    <location>
        <begin position="491"/>
        <end position="516"/>
    </location>
</feature>
<feature type="region of interest" description="Disordered" evidence="1">
    <location>
        <begin position="182"/>
        <end position="237"/>
    </location>
</feature>
<evidence type="ECO:0000313" key="3">
    <source>
        <dbReference type="Proteomes" id="UP000516260"/>
    </source>
</evidence>
<feature type="region of interest" description="Disordered" evidence="1">
    <location>
        <begin position="395"/>
        <end position="516"/>
    </location>
</feature>
<dbReference type="InterPro" id="IPR042201">
    <property type="entry name" value="FH2_Formin_sf"/>
</dbReference>
<dbReference type="AlphaFoldDB" id="A0A4Z2BPE7"/>
<feature type="region of interest" description="Disordered" evidence="1">
    <location>
        <begin position="256"/>
        <end position="305"/>
    </location>
</feature>
<evidence type="ECO:0008006" key="4">
    <source>
        <dbReference type="Google" id="ProtNLM"/>
    </source>
</evidence>
<feature type="region of interest" description="Disordered" evidence="1">
    <location>
        <begin position="340"/>
        <end position="375"/>
    </location>
</feature>
<dbReference type="Proteomes" id="UP000516260">
    <property type="component" value="Chromosome 2"/>
</dbReference>
<organism evidence="2 3">
    <name type="scientific">Takifugu bimaculatus</name>
    <dbReference type="NCBI Taxonomy" id="433685"/>
    <lineage>
        <taxon>Eukaryota</taxon>
        <taxon>Metazoa</taxon>
        <taxon>Chordata</taxon>
        <taxon>Craniata</taxon>
        <taxon>Vertebrata</taxon>
        <taxon>Euteleostomi</taxon>
        <taxon>Actinopterygii</taxon>
        <taxon>Neopterygii</taxon>
        <taxon>Teleostei</taxon>
        <taxon>Neoteleostei</taxon>
        <taxon>Acanthomorphata</taxon>
        <taxon>Eupercaria</taxon>
        <taxon>Tetraodontiformes</taxon>
        <taxon>Tetradontoidea</taxon>
        <taxon>Tetraodontidae</taxon>
        <taxon>Takifugu</taxon>
    </lineage>
</organism>
<dbReference type="EMBL" id="SWLE01000012">
    <property type="protein sequence ID" value="TNM93929.1"/>
    <property type="molecule type" value="Genomic_DNA"/>
</dbReference>
<dbReference type="SUPFAM" id="SSF101447">
    <property type="entry name" value="Formin homology 2 domain (FH2 domain)"/>
    <property type="match status" value="1"/>
</dbReference>
<evidence type="ECO:0000313" key="2">
    <source>
        <dbReference type="EMBL" id="TNM93929.1"/>
    </source>
</evidence>
<evidence type="ECO:0000256" key="1">
    <source>
        <dbReference type="SAM" id="MobiDB-lite"/>
    </source>
</evidence>
<feature type="compositionally biased region" description="Basic and acidic residues" evidence="1">
    <location>
        <begin position="285"/>
        <end position="305"/>
    </location>
</feature>
<name>A0A4Z2BPE7_9TELE</name>
<dbReference type="Gene3D" id="1.20.58.2220">
    <property type="entry name" value="Formin, FH2 domain"/>
    <property type="match status" value="1"/>
</dbReference>
<feature type="compositionally biased region" description="Basic residues" evidence="1">
    <location>
        <begin position="182"/>
        <end position="191"/>
    </location>
</feature>
<proteinExistence type="predicted"/>
<feature type="compositionally biased region" description="Basic and acidic residues" evidence="1">
    <location>
        <begin position="259"/>
        <end position="276"/>
    </location>
</feature>
<dbReference type="PANTHER" id="PTHR46345">
    <property type="entry name" value="INVERTED FORMIN-2"/>
    <property type="match status" value="1"/>
</dbReference>
<reference evidence="2 3" key="1">
    <citation type="submission" date="2019-04" db="EMBL/GenBank/DDBJ databases">
        <title>The sequence and de novo assembly of Takifugu bimaculatus genome using PacBio and Hi-C technologies.</title>
        <authorList>
            <person name="Xu P."/>
            <person name="Liu B."/>
            <person name="Zhou Z."/>
        </authorList>
    </citation>
    <scope>NUCLEOTIDE SEQUENCE [LARGE SCALE GENOMIC DNA]</scope>
    <source>
        <strain evidence="2">TB-2018</strain>
        <tissue evidence="2">Muscle</tissue>
    </source>
</reference>
<accession>A0A4Z2BPE7</accession>
<keyword evidence="3" id="KW-1185">Reference proteome</keyword>
<gene>
    <name evidence="2" type="ORF">fugu_002105</name>
</gene>